<dbReference type="VEuPathDB" id="VectorBase:MDOA012954"/>
<feature type="region of interest" description="Disordered" evidence="1">
    <location>
        <begin position="91"/>
        <end position="153"/>
    </location>
</feature>
<feature type="region of interest" description="Disordered" evidence="1">
    <location>
        <begin position="1"/>
        <end position="41"/>
    </location>
</feature>
<name>T1PJY4_MUSDO</name>
<dbReference type="VEuPathDB" id="VectorBase:MDOMA2_004811"/>
<keyword evidence="2" id="KW-0808">Transferase</keyword>
<sequence length="208" mass="21261">MIPTSFSGSSPPTAGSLLGLANNNTSPFPPGSTAAGGGSSDNKEVYDSALLGIASLILEGRALAEDEYAVRQPDVLTQVGPGVCGGANTMADGSIGGAGRHSPKPSTSRAGNSIYQQEHHSHHHHGSSGGGGGGSGAGNHSNSSSLKSSHTHSSASSSIYKLNSIEEIDLIIKEKSLTKTLQATSSKCFVTIRKIRKLGKYFPVVNFS</sequence>
<accession>T1PJY4</accession>
<dbReference type="VEuPathDB" id="VectorBase:MDOMA2_011995"/>
<protein>
    <submittedName>
        <fullName evidence="2">Cyclin-dependent kinase 2-associated protein</fullName>
    </submittedName>
</protein>
<feature type="compositionally biased region" description="Gly residues" evidence="1">
    <location>
        <begin position="127"/>
        <end position="137"/>
    </location>
</feature>
<organism evidence="2">
    <name type="scientific">Musca domestica</name>
    <name type="common">House fly</name>
    <dbReference type="NCBI Taxonomy" id="7370"/>
    <lineage>
        <taxon>Eukaryota</taxon>
        <taxon>Metazoa</taxon>
        <taxon>Ecdysozoa</taxon>
        <taxon>Arthropoda</taxon>
        <taxon>Hexapoda</taxon>
        <taxon>Insecta</taxon>
        <taxon>Pterygota</taxon>
        <taxon>Neoptera</taxon>
        <taxon>Endopterygota</taxon>
        <taxon>Diptera</taxon>
        <taxon>Brachycera</taxon>
        <taxon>Muscomorpha</taxon>
        <taxon>Muscoidea</taxon>
        <taxon>Muscidae</taxon>
        <taxon>Musca</taxon>
    </lineage>
</organism>
<evidence type="ECO:0000313" key="2">
    <source>
        <dbReference type="EMBL" id="AFP63034.1"/>
    </source>
</evidence>
<evidence type="ECO:0000256" key="1">
    <source>
        <dbReference type="SAM" id="MobiDB-lite"/>
    </source>
</evidence>
<dbReference type="GO" id="GO:0016301">
    <property type="term" value="F:kinase activity"/>
    <property type="evidence" value="ECO:0007669"/>
    <property type="project" value="UniProtKB-KW"/>
</dbReference>
<dbReference type="VEuPathDB" id="VectorBase:MDOA013009"/>
<reference evidence="2" key="1">
    <citation type="submission" date="2012-08" db="EMBL/GenBank/DDBJ databases">
        <title>Transcriptome of adult Musca domestica launches a platform for comparative house fly gene expression and characterization of differential gene expression among resistant and susceptible house flies.</title>
        <authorList>
            <person name="Liu N."/>
            <person name="Zhang L."/>
            <person name="Li M."/>
            <person name="Reid W."/>
        </authorList>
    </citation>
    <scope>NUCLEOTIDE SEQUENCE</scope>
    <source>
        <strain evidence="2">ALHF</strain>
        <tissue evidence="2">Whole body</tissue>
    </source>
</reference>
<keyword evidence="2" id="KW-0418">Kinase</keyword>
<dbReference type="EMBL" id="KA648405">
    <property type="protein sequence ID" value="AFP63034.1"/>
    <property type="molecule type" value="mRNA"/>
</dbReference>
<proteinExistence type="evidence at transcript level"/>
<feature type="compositionally biased region" description="Polar residues" evidence="1">
    <location>
        <begin position="1"/>
        <end position="13"/>
    </location>
</feature>
<dbReference type="AlphaFoldDB" id="T1PJY4"/>
<feature type="compositionally biased region" description="Low complexity" evidence="1">
    <location>
        <begin position="138"/>
        <end position="153"/>
    </location>
</feature>
<feature type="compositionally biased region" description="Polar residues" evidence="1">
    <location>
        <begin position="104"/>
        <end position="116"/>
    </location>
</feature>